<reference evidence="7" key="1">
    <citation type="submission" date="2013-11" db="EMBL/GenBank/DDBJ databases">
        <title>The genomic landscape of the Guanapo guppy.</title>
        <authorList>
            <person name="Kuenstner A."/>
            <person name="Dreyer C."/>
        </authorList>
    </citation>
    <scope>NUCLEOTIDE SEQUENCE</scope>
    <source>
        <strain evidence="7">Guanapo</strain>
    </source>
</reference>
<dbReference type="Ensembl" id="ENSPRET00000019006.1">
    <property type="protein sequence ID" value="ENSPREP00000018802.1"/>
    <property type="gene ID" value="ENSPREG00000012734.1"/>
</dbReference>
<dbReference type="Pfam" id="PF05091">
    <property type="entry name" value="eIF-3_zeta"/>
    <property type="match status" value="1"/>
</dbReference>
<dbReference type="Proteomes" id="UP000242638">
    <property type="component" value="Unassembled WGS sequence"/>
</dbReference>
<accession>A0A3P9PAF7</accession>
<name>A0A3P9PAF7_POERE</name>
<feature type="region of interest" description="Disordered" evidence="5">
    <location>
        <begin position="87"/>
        <end position="211"/>
    </location>
</feature>
<evidence type="ECO:0000256" key="3">
    <source>
        <dbReference type="ARBA" id="ARBA00022884"/>
    </source>
</evidence>
<dbReference type="AlphaFoldDB" id="A0A3P9PAF7"/>
<dbReference type="GO" id="GO:0005852">
    <property type="term" value="C:eukaryotic translation initiation factor 3 complex"/>
    <property type="evidence" value="ECO:0007669"/>
    <property type="project" value="InterPro"/>
</dbReference>
<evidence type="ECO:0000256" key="1">
    <source>
        <dbReference type="ARBA" id="ARBA00022490"/>
    </source>
</evidence>
<feature type="compositionally biased region" description="Polar residues" evidence="5">
    <location>
        <begin position="87"/>
        <end position="117"/>
    </location>
</feature>
<evidence type="ECO:0000256" key="5">
    <source>
        <dbReference type="SAM" id="MobiDB-lite"/>
    </source>
</evidence>
<evidence type="ECO:0000256" key="2">
    <source>
        <dbReference type="ARBA" id="ARBA00022540"/>
    </source>
</evidence>
<organism evidence="6 7">
    <name type="scientific">Poecilia reticulata</name>
    <name type="common">Guppy</name>
    <name type="synonym">Acanthophacelus reticulatus</name>
    <dbReference type="NCBI Taxonomy" id="8081"/>
    <lineage>
        <taxon>Eukaryota</taxon>
        <taxon>Metazoa</taxon>
        <taxon>Chordata</taxon>
        <taxon>Craniata</taxon>
        <taxon>Vertebrata</taxon>
        <taxon>Euteleostomi</taxon>
        <taxon>Actinopterygii</taxon>
        <taxon>Neopterygii</taxon>
        <taxon>Teleostei</taxon>
        <taxon>Neoteleostei</taxon>
        <taxon>Acanthomorphata</taxon>
        <taxon>Ovalentaria</taxon>
        <taxon>Atherinomorphae</taxon>
        <taxon>Cyprinodontiformes</taxon>
        <taxon>Poeciliidae</taxon>
        <taxon>Poeciliinae</taxon>
        <taxon>Poecilia</taxon>
    </lineage>
</organism>
<dbReference type="GO" id="GO:0003743">
    <property type="term" value="F:translation initiation factor activity"/>
    <property type="evidence" value="ECO:0007669"/>
    <property type="project" value="UniProtKB-KW"/>
</dbReference>
<reference evidence="6" key="2">
    <citation type="submission" date="2025-08" db="UniProtKB">
        <authorList>
            <consortium name="Ensembl"/>
        </authorList>
    </citation>
    <scope>IDENTIFICATION</scope>
    <source>
        <strain evidence="6">Guanapo</strain>
    </source>
</reference>
<dbReference type="STRING" id="8081.ENSPREP00000018802"/>
<dbReference type="Bgee" id="ENSPREG00000012734">
    <property type="expression patterns" value="Expressed in caudal fin and 1 other cell type or tissue"/>
</dbReference>
<reference evidence="6" key="3">
    <citation type="submission" date="2025-09" db="UniProtKB">
        <authorList>
            <consortium name="Ensembl"/>
        </authorList>
    </citation>
    <scope>IDENTIFICATION</scope>
    <source>
        <strain evidence="6">Guanapo</strain>
    </source>
</reference>
<evidence type="ECO:0000313" key="6">
    <source>
        <dbReference type="Ensembl" id="ENSPREP00000018802.1"/>
    </source>
</evidence>
<dbReference type="GO" id="GO:0003723">
    <property type="term" value="F:RNA binding"/>
    <property type="evidence" value="ECO:0007669"/>
    <property type="project" value="UniProtKB-KW"/>
</dbReference>
<keyword evidence="7" id="KW-1185">Reference proteome</keyword>
<evidence type="ECO:0000313" key="7">
    <source>
        <dbReference type="Proteomes" id="UP000242638"/>
    </source>
</evidence>
<evidence type="ECO:0000256" key="4">
    <source>
        <dbReference type="ARBA" id="ARBA00022917"/>
    </source>
</evidence>
<keyword evidence="1" id="KW-0963">Cytoplasm</keyword>
<sequence length="251" mass="27693">MHKTLHAKTQFNKVWGKFNNRGSSCGWFRSSVWFLLLFSDKYSSQFGGGSQYAYFHEEDETSFQLVDTAKTQKTAYQRNRMRFAQVTQNLSRTTGTSRIKGSVTVSTEEPAQRQGPQESDPVQHADAPEERQAEGEGSDASAEEVPEAVWSPTEVGPEVSGPAEAQRLVCGGSERLGGEGGDGLPPTDEDEIHGGVRPGRHVGGADPLPVAQSDQTGVKLIRLRLCIKFFLFFYHFKNINVSRGHERSTSP</sequence>
<keyword evidence="2" id="KW-0396">Initiation factor</keyword>
<proteinExistence type="predicted"/>
<keyword evidence="3" id="KW-0694">RNA-binding</keyword>
<feature type="compositionally biased region" description="Gly residues" evidence="5">
    <location>
        <begin position="174"/>
        <end position="183"/>
    </location>
</feature>
<feature type="compositionally biased region" description="Basic and acidic residues" evidence="5">
    <location>
        <begin position="121"/>
        <end position="134"/>
    </location>
</feature>
<protein>
    <submittedName>
        <fullName evidence="6">Uncharacterized protein</fullName>
    </submittedName>
</protein>
<keyword evidence="4" id="KW-0648">Protein biosynthesis</keyword>
<dbReference type="InterPro" id="IPR007783">
    <property type="entry name" value="eIF3d"/>
</dbReference>